<dbReference type="SUPFAM" id="SSF82153">
    <property type="entry name" value="FAS1 domain"/>
    <property type="match status" value="2"/>
</dbReference>
<dbReference type="GO" id="GO:0005615">
    <property type="term" value="C:extracellular space"/>
    <property type="evidence" value="ECO:0007669"/>
    <property type="project" value="TreeGrafter"/>
</dbReference>
<dbReference type="SMART" id="SM00554">
    <property type="entry name" value="FAS1"/>
    <property type="match status" value="2"/>
</dbReference>
<dbReference type="InterPro" id="IPR050904">
    <property type="entry name" value="Adhesion/Biosynth-related"/>
</dbReference>
<name>A0A4Y7SWI2_COPMI</name>
<reference evidence="4 5" key="1">
    <citation type="journal article" date="2019" name="Nat. Ecol. Evol.">
        <title>Megaphylogeny resolves global patterns of mushroom evolution.</title>
        <authorList>
            <person name="Varga T."/>
            <person name="Krizsan K."/>
            <person name="Foldi C."/>
            <person name="Dima B."/>
            <person name="Sanchez-Garcia M."/>
            <person name="Sanchez-Ramirez S."/>
            <person name="Szollosi G.J."/>
            <person name="Szarkandi J.G."/>
            <person name="Papp V."/>
            <person name="Albert L."/>
            <person name="Andreopoulos W."/>
            <person name="Angelini C."/>
            <person name="Antonin V."/>
            <person name="Barry K.W."/>
            <person name="Bougher N.L."/>
            <person name="Buchanan P."/>
            <person name="Buyck B."/>
            <person name="Bense V."/>
            <person name="Catcheside P."/>
            <person name="Chovatia M."/>
            <person name="Cooper J."/>
            <person name="Damon W."/>
            <person name="Desjardin D."/>
            <person name="Finy P."/>
            <person name="Geml J."/>
            <person name="Haridas S."/>
            <person name="Hughes K."/>
            <person name="Justo A."/>
            <person name="Karasinski D."/>
            <person name="Kautmanova I."/>
            <person name="Kiss B."/>
            <person name="Kocsube S."/>
            <person name="Kotiranta H."/>
            <person name="LaButti K.M."/>
            <person name="Lechner B.E."/>
            <person name="Liimatainen K."/>
            <person name="Lipzen A."/>
            <person name="Lukacs Z."/>
            <person name="Mihaltcheva S."/>
            <person name="Morgado L.N."/>
            <person name="Niskanen T."/>
            <person name="Noordeloos M.E."/>
            <person name="Ohm R.A."/>
            <person name="Ortiz-Santana B."/>
            <person name="Ovrebo C."/>
            <person name="Racz N."/>
            <person name="Riley R."/>
            <person name="Savchenko A."/>
            <person name="Shiryaev A."/>
            <person name="Soop K."/>
            <person name="Spirin V."/>
            <person name="Szebenyi C."/>
            <person name="Tomsovsky M."/>
            <person name="Tulloss R.E."/>
            <person name="Uehling J."/>
            <person name="Grigoriev I.V."/>
            <person name="Vagvolgyi C."/>
            <person name="Papp T."/>
            <person name="Martin F.M."/>
            <person name="Miettinen O."/>
            <person name="Hibbett D.S."/>
            <person name="Nagy L.G."/>
        </authorList>
    </citation>
    <scope>NUCLEOTIDE SEQUENCE [LARGE SCALE GENOMIC DNA]</scope>
    <source>
        <strain evidence="4 5">FP101781</strain>
    </source>
</reference>
<dbReference type="STRING" id="71717.A0A4Y7SWI2"/>
<dbReference type="PROSITE" id="PS50213">
    <property type="entry name" value="FAS1"/>
    <property type="match status" value="2"/>
</dbReference>
<evidence type="ECO:0000256" key="1">
    <source>
        <dbReference type="SAM" id="MobiDB-lite"/>
    </source>
</evidence>
<proteinExistence type="predicted"/>
<dbReference type="Proteomes" id="UP000298030">
    <property type="component" value="Unassembled WGS sequence"/>
</dbReference>
<protein>
    <submittedName>
        <fullName evidence="4">FAS1 domain-containing protein</fullName>
    </submittedName>
</protein>
<dbReference type="GO" id="GO:0000329">
    <property type="term" value="C:fungal-type vacuole membrane"/>
    <property type="evidence" value="ECO:0007669"/>
    <property type="project" value="TreeGrafter"/>
</dbReference>
<evidence type="ECO:0000259" key="3">
    <source>
        <dbReference type="PROSITE" id="PS50213"/>
    </source>
</evidence>
<keyword evidence="5" id="KW-1185">Reference proteome</keyword>
<organism evidence="4 5">
    <name type="scientific">Coprinellus micaceus</name>
    <name type="common">Glistening ink-cap mushroom</name>
    <name type="synonym">Coprinus micaceus</name>
    <dbReference type="NCBI Taxonomy" id="71717"/>
    <lineage>
        <taxon>Eukaryota</taxon>
        <taxon>Fungi</taxon>
        <taxon>Dikarya</taxon>
        <taxon>Basidiomycota</taxon>
        <taxon>Agaricomycotina</taxon>
        <taxon>Agaricomycetes</taxon>
        <taxon>Agaricomycetidae</taxon>
        <taxon>Agaricales</taxon>
        <taxon>Agaricineae</taxon>
        <taxon>Psathyrellaceae</taxon>
        <taxon>Coprinellus</taxon>
    </lineage>
</organism>
<keyword evidence="2" id="KW-0732">Signal</keyword>
<accession>A0A4Y7SWI2</accession>
<feature type="chain" id="PRO_5021413679" evidence="2">
    <location>
        <begin position="20"/>
        <end position="367"/>
    </location>
</feature>
<dbReference type="EMBL" id="QPFP01000050">
    <property type="protein sequence ID" value="TEB26192.1"/>
    <property type="molecule type" value="Genomic_DNA"/>
</dbReference>
<comment type="caution">
    <text evidence="4">The sequence shown here is derived from an EMBL/GenBank/DDBJ whole genome shotgun (WGS) entry which is preliminary data.</text>
</comment>
<evidence type="ECO:0000313" key="5">
    <source>
        <dbReference type="Proteomes" id="UP000298030"/>
    </source>
</evidence>
<dbReference type="GO" id="GO:0016236">
    <property type="term" value="P:macroautophagy"/>
    <property type="evidence" value="ECO:0007669"/>
    <property type="project" value="TreeGrafter"/>
</dbReference>
<dbReference type="Gene3D" id="2.30.180.10">
    <property type="entry name" value="FAS1 domain"/>
    <property type="match status" value="2"/>
</dbReference>
<dbReference type="InterPro" id="IPR000782">
    <property type="entry name" value="FAS1_domain"/>
</dbReference>
<feature type="domain" description="FAS1" evidence="3">
    <location>
        <begin position="19"/>
        <end position="179"/>
    </location>
</feature>
<feature type="domain" description="FAS1" evidence="3">
    <location>
        <begin position="181"/>
        <end position="309"/>
    </location>
</feature>
<evidence type="ECO:0000313" key="4">
    <source>
        <dbReference type="EMBL" id="TEB26192.1"/>
    </source>
</evidence>
<feature type="compositionally biased region" description="Low complexity" evidence="1">
    <location>
        <begin position="313"/>
        <end position="338"/>
    </location>
</feature>
<dbReference type="PANTHER" id="PTHR10900">
    <property type="entry name" value="PERIOSTIN-RELATED"/>
    <property type="match status" value="1"/>
</dbReference>
<dbReference type="Pfam" id="PF02469">
    <property type="entry name" value="Fasciclin"/>
    <property type="match status" value="2"/>
</dbReference>
<dbReference type="PANTHER" id="PTHR10900:SF77">
    <property type="entry name" value="FI19380P1"/>
    <property type="match status" value="1"/>
</dbReference>
<dbReference type="InterPro" id="IPR036378">
    <property type="entry name" value="FAS1_dom_sf"/>
</dbReference>
<dbReference type="OrthoDB" id="286301at2759"/>
<evidence type="ECO:0000256" key="2">
    <source>
        <dbReference type="SAM" id="SignalP"/>
    </source>
</evidence>
<sequence length="367" mass="38823">MVTLCLPLLILYLSASSLAQNLTQVLSSTPELSTLYSLLRRYPSILNNLPNLGGTVLAPSNEALTAAFNSQREGDIPLNITSPDVLEAFVSYHLLRGTYNRVNLTIAGGRVADTNLVDETYANLDGNPNVIFGSAFGSTGQDAVAGGLKLYSGIGEAANVIGEELNFDGGVMHIIDHVLNFPRNCTQTTAAASLTTLVEAFRTAELWQTVDTTPKFTCFAPSNDAFAAAGIRLESLPTDEVANILKYHSIVGEVGYTTNLDDEKEYETMLGQTVRVTKRDGRVFVNEVEVQRGNIITSNGVAHILSGVLIPPGTTTTGGDTTAGTTTTGGSQSTTTGSNEGSPNSARPSIIHLLGMSAFLSTIFLVV</sequence>
<feature type="region of interest" description="Disordered" evidence="1">
    <location>
        <begin position="312"/>
        <end position="345"/>
    </location>
</feature>
<dbReference type="AlphaFoldDB" id="A0A4Y7SWI2"/>
<feature type="signal peptide" evidence="2">
    <location>
        <begin position="1"/>
        <end position="19"/>
    </location>
</feature>
<gene>
    <name evidence="4" type="ORF">FA13DRAFT_1737594</name>
</gene>